<feature type="transmembrane region" description="Helical" evidence="2">
    <location>
        <begin position="31"/>
        <end position="50"/>
    </location>
</feature>
<evidence type="ECO:0000313" key="3">
    <source>
        <dbReference type="EMBL" id="ABQ30149.1"/>
    </source>
</evidence>
<dbReference type="Gene3D" id="1.20.120.1200">
    <property type="entry name" value="NADH-ubiquinone/plastoquinone oxidoreductase chain 6, subunit NuoJ"/>
    <property type="match status" value="1"/>
</dbReference>
<keyword evidence="4" id="KW-1185">Reference proteome</keyword>
<comment type="similarity">
    <text evidence="1 2">Belongs to the complex I subunit 6 family.</text>
</comment>
<keyword evidence="2" id="KW-1133">Transmembrane helix</keyword>
<sequence length="216" mass="23446">MIVTLAFYVFAAILLLSACMVITARNPVHSVLFLILAFINAGALFVLAGAEFLAMVLVIVYVGAVAVLFLFVVMMLDVDFAALREGFQRYAPLGLLIGFILMVEIGAVAIGWTITPAAHLASQVPMPAHLSNTAALGDLIYTRYMFAFELVALLLLVAMIGAIVLTHSGERRSRRQDISMQHQRPIDETLTMVKLGIGKGAKQMTQAAPAKRETIR</sequence>
<keyword evidence="2" id="KW-1003">Cell membrane</keyword>
<keyword evidence="3" id="KW-0560">Oxidoreductase</keyword>
<dbReference type="InterPro" id="IPR042106">
    <property type="entry name" value="Nuo/plastoQ_OxRdtase_6_NuoJ"/>
</dbReference>
<dbReference type="Proteomes" id="UP000000245">
    <property type="component" value="Chromosome"/>
</dbReference>
<feature type="transmembrane region" description="Helical" evidence="2">
    <location>
        <begin position="6"/>
        <end position="24"/>
    </location>
</feature>
<dbReference type="GO" id="GO:0048038">
    <property type="term" value="F:quinone binding"/>
    <property type="evidence" value="ECO:0007669"/>
    <property type="project" value="UniProtKB-UniRule"/>
</dbReference>
<dbReference type="PANTHER" id="PTHR33269:SF17">
    <property type="entry name" value="NADH-UBIQUINONE OXIDOREDUCTASE CHAIN 6"/>
    <property type="match status" value="1"/>
</dbReference>
<feature type="transmembrane region" description="Helical" evidence="2">
    <location>
        <begin position="90"/>
        <end position="114"/>
    </location>
</feature>
<gene>
    <name evidence="3" type="ordered locus">Acry_0930</name>
</gene>
<dbReference type="RefSeq" id="WP_007422406.1">
    <property type="nucleotide sequence ID" value="NC_009484.1"/>
</dbReference>
<organism evidence="3 4">
    <name type="scientific">Acidiphilium cryptum (strain JF-5)</name>
    <dbReference type="NCBI Taxonomy" id="349163"/>
    <lineage>
        <taxon>Bacteria</taxon>
        <taxon>Pseudomonadati</taxon>
        <taxon>Pseudomonadota</taxon>
        <taxon>Alphaproteobacteria</taxon>
        <taxon>Acetobacterales</taxon>
        <taxon>Acidocellaceae</taxon>
        <taxon>Acidiphilium</taxon>
    </lineage>
</organism>
<dbReference type="EC" id="7.1.1.-" evidence="2"/>
<keyword evidence="2" id="KW-0472">Membrane</keyword>
<dbReference type="AlphaFoldDB" id="A5FX17"/>
<evidence type="ECO:0000313" key="4">
    <source>
        <dbReference type="Proteomes" id="UP000000245"/>
    </source>
</evidence>
<evidence type="ECO:0000256" key="2">
    <source>
        <dbReference type="RuleBase" id="RU004429"/>
    </source>
</evidence>
<feature type="transmembrane region" description="Helical" evidence="2">
    <location>
        <begin position="56"/>
        <end position="78"/>
    </location>
</feature>
<dbReference type="Pfam" id="PF00499">
    <property type="entry name" value="Oxidored_q3"/>
    <property type="match status" value="1"/>
</dbReference>
<evidence type="ECO:0000256" key="1">
    <source>
        <dbReference type="ARBA" id="ARBA00005698"/>
    </source>
</evidence>
<comment type="function">
    <text evidence="2">NDH-1 shuttles electrons from NADH, via FMN and iron-sulfur (Fe-S) centers, to quinones in the respiratory chain. Couples the redox reaction to proton translocation (for every two electrons transferred, four hydrogen ions are translocated across the cytoplasmic membrane), and thus conserves the redox energy in a proton gradient.</text>
</comment>
<comment type="subcellular location">
    <subcellularLocation>
        <location evidence="2">Cell membrane</location>
        <topology evidence="2">Multi-pass membrane protein</topology>
    </subcellularLocation>
</comment>
<accession>A5FX17</accession>
<dbReference type="EMBL" id="CP000697">
    <property type="protein sequence ID" value="ABQ30149.1"/>
    <property type="molecule type" value="Genomic_DNA"/>
</dbReference>
<keyword evidence="2" id="KW-0812">Transmembrane</keyword>
<name>A5FX17_ACICJ</name>
<comment type="catalytic activity">
    <reaction evidence="2">
        <text>a quinone + NADH + 5 H(+)(in) = a quinol + NAD(+) + 4 H(+)(out)</text>
        <dbReference type="Rhea" id="RHEA:57888"/>
        <dbReference type="ChEBI" id="CHEBI:15378"/>
        <dbReference type="ChEBI" id="CHEBI:24646"/>
        <dbReference type="ChEBI" id="CHEBI:57540"/>
        <dbReference type="ChEBI" id="CHEBI:57945"/>
        <dbReference type="ChEBI" id="CHEBI:132124"/>
    </reaction>
</comment>
<feature type="transmembrane region" description="Helical" evidence="2">
    <location>
        <begin position="144"/>
        <end position="165"/>
    </location>
</feature>
<keyword evidence="2" id="KW-0520">NAD</keyword>
<protein>
    <recommendedName>
        <fullName evidence="2">NADH-quinone oxidoreductase subunit J</fullName>
        <ecNumber evidence="2">7.1.1.-</ecNumber>
    </recommendedName>
</protein>
<dbReference type="eggNOG" id="COG0839">
    <property type="taxonomic scope" value="Bacteria"/>
</dbReference>
<dbReference type="NCBIfam" id="NF005164">
    <property type="entry name" value="PRK06638.1-4"/>
    <property type="match status" value="1"/>
</dbReference>
<dbReference type="HOGENOM" id="CLU_085957_5_1_5"/>
<dbReference type="GO" id="GO:0005886">
    <property type="term" value="C:plasma membrane"/>
    <property type="evidence" value="ECO:0007669"/>
    <property type="project" value="UniProtKB-SubCell"/>
</dbReference>
<dbReference type="KEGG" id="acr:Acry_0930"/>
<keyword evidence="2" id="KW-0874">Quinone</keyword>
<reference evidence="3 4" key="1">
    <citation type="submission" date="2007-05" db="EMBL/GenBank/DDBJ databases">
        <title>Complete sequence of chromosome of Acidiphilium cryptum JF-5.</title>
        <authorList>
            <consortium name="US DOE Joint Genome Institute"/>
            <person name="Copeland A."/>
            <person name="Lucas S."/>
            <person name="Lapidus A."/>
            <person name="Barry K."/>
            <person name="Detter J.C."/>
            <person name="Glavina del Rio T."/>
            <person name="Hammon N."/>
            <person name="Israni S."/>
            <person name="Dalin E."/>
            <person name="Tice H."/>
            <person name="Pitluck S."/>
            <person name="Sims D."/>
            <person name="Brettin T."/>
            <person name="Bruce D."/>
            <person name="Han C."/>
            <person name="Schmutz J."/>
            <person name="Larimer F."/>
            <person name="Land M."/>
            <person name="Hauser L."/>
            <person name="Kyrpides N."/>
            <person name="Kim E."/>
            <person name="Magnuson T."/>
            <person name="Richardson P."/>
        </authorList>
    </citation>
    <scope>NUCLEOTIDE SEQUENCE [LARGE SCALE GENOMIC DNA]</scope>
    <source>
        <strain evidence="3 4">JF-5</strain>
    </source>
</reference>
<dbReference type="GO" id="GO:0016491">
    <property type="term" value="F:oxidoreductase activity"/>
    <property type="evidence" value="ECO:0007669"/>
    <property type="project" value="UniProtKB-KW"/>
</dbReference>
<dbReference type="STRING" id="349163.Acry_0930"/>
<proteinExistence type="inferred from homology"/>
<dbReference type="PANTHER" id="PTHR33269">
    <property type="entry name" value="NADH-UBIQUINONE OXIDOREDUCTASE CHAIN 6"/>
    <property type="match status" value="1"/>
</dbReference>
<dbReference type="InterPro" id="IPR001457">
    <property type="entry name" value="NADH_UbQ/plastoQ_OxRdtase_su6"/>
</dbReference>
<dbReference type="GO" id="GO:0008137">
    <property type="term" value="F:NADH dehydrogenase (ubiquinone) activity"/>
    <property type="evidence" value="ECO:0007669"/>
    <property type="project" value="UniProtKB-UniRule"/>
</dbReference>